<evidence type="ECO:0000256" key="2">
    <source>
        <dbReference type="PROSITE-ProRule" id="PRU00335"/>
    </source>
</evidence>
<dbReference type="Pfam" id="PF00440">
    <property type="entry name" value="TetR_N"/>
    <property type="match status" value="1"/>
</dbReference>
<dbReference type="RefSeq" id="WP_318348279.1">
    <property type="nucleotide sequence ID" value="NZ_AP018694.1"/>
</dbReference>
<reference evidence="4" key="1">
    <citation type="journal article" date="2020" name="Int. J. Syst. Evol. Microbiol.">
        <title>Aquipluma nitroreducens gen. nov. sp. nov., a novel facultatively anaerobic bacterium isolated from a freshwater lake.</title>
        <authorList>
            <person name="Watanabe M."/>
            <person name="Kojima H."/>
            <person name="Fukui M."/>
        </authorList>
    </citation>
    <scope>NUCLEOTIDE SEQUENCE</scope>
    <source>
        <strain evidence="4">MeG22</strain>
    </source>
</reference>
<dbReference type="InterPro" id="IPR013570">
    <property type="entry name" value="Tscrpt_reg_YsiA_C"/>
</dbReference>
<dbReference type="SUPFAM" id="SSF48498">
    <property type="entry name" value="Tetracyclin repressor-like, C-terminal domain"/>
    <property type="match status" value="1"/>
</dbReference>
<dbReference type="PRINTS" id="PR00455">
    <property type="entry name" value="HTHTETR"/>
</dbReference>
<protein>
    <submittedName>
        <fullName evidence="4">Transcriptional regulator, TetR family</fullName>
    </submittedName>
</protein>
<name>A0A5K7SEY5_9BACT</name>
<evidence type="ECO:0000256" key="1">
    <source>
        <dbReference type="ARBA" id="ARBA00023125"/>
    </source>
</evidence>
<dbReference type="SUPFAM" id="SSF46689">
    <property type="entry name" value="Homeodomain-like"/>
    <property type="match status" value="1"/>
</dbReference>
<dbReference type="EMBL" id="AP018694">
    <property type="protein sequence ID" value="BBE20103.1"/>
    <property type="molecule type" value="Genomic_DNA"/>
</dbReference>
<sequence length="196" mass="22336">MEITSRQLEIIEAAGKILTSSGVSGLTIKNLAKEMDFSESAIYRHFTSKEEIILAMLEYLARTIDEHLQNAIPITDDPKAKFVAMFQSQFAFFESHRHFVVVVFSDGLLKESQSINEAILKLLGIIVKNLFPILLEGQNKGVFSNSVPLEDLMYILMGAFRLQMFRWRLEDFQFDIIEAGNKMIQSVLTLIQSQKL</sequence>
<accession>A0A5K7SEY5</accession>
<feature type="domain" description="HTH tetR-type" evidence="3">
    <location>
        <begin position="4"/>
        <end position="64"/>
    </location>
</feature>
<dbReference type="AlphaFoldDB" id="A0A5K7SEY5"/>
<dbReference type="Proteomes" id="UP001193389">
    <property type="component" value="Chromosome"/>
</dbReference>
<dbReference type="InterPro" id="IPR036271">
    <property type="entry name" value="Tet_transcr_reg_TetR-rel_C_sf"/>
</dbReference>
<dbReference type="InterPro" id="IPR050624">
    <property type="entry name" value="HTH-type_Tx_Regulator"/>
</dbReference>
<dbReference type="KEGG" id="anf:AQPE_4294"/>
<dbReference type="PANTHER" id="PTHR43479:SF11">
    <property type="entry name" value="ACREF_ENVCD OPERON REPRESSOR-RELATED"/>
    <property type="match status" value="1"/>
</dbReference>
<evidence type="ECO:0000313" key="4">
    <source>
        <dbReference type="EMBL" id="BBE20103.1"/>
    </source>
</evidence>
<keyword evidence="1 2" id="KW-0238">DNA-binding</keyword>
<keyword evidence="5" id="KW-1185">Reference proteome</keyword>
<feature type="DNA-binding region" description="H-T-H motif" evidence="2">
    <location>
        <begin position="27"/>
        <end position="46"/>
    </location>
</feature>
<dbReference type="GO" id="GO:0003677">
    <property type="term" value="F:DNA binding"/>
    <property type="evidence" value="ECO:0007669"/>
    <property type="project" value="UniProtKB-UniRule"/>
</dbReference>
<dbReference type="Gene3D" id="1.10.357.10">
    <property type="entry name" value="Tetracycline Repressor, domain 2"/>
    <property type="match status" value="1"/>
</dbReference>
<evidence type="ECO:0000313" key="5">
    <source>
        <dbReference type="Proteomes" id="UP001193389"/>
    </source>
</evidence>
<dbReference type="PROSITE" id="PS50977">
    <property type="entry name" value="HTH_TETR_2"/>
    <property type="match status" value="1"/>
</dbReference>
<organism evidence="4 5">
    <name type="scientific">Aquipluma nitroreducens</name>
    <dbReference type="NCBI Taxonomy" id="2010828"/>
    <lineage>
        <taxon>Bacteria</taxon>
        <taxon>Pseudomonadati</taxon>
        <taxon>Bacteroidota</taxon>
        <taxon>Bacteroidia</taxon>
        <taxon>Marinilabiliales</taxon>
        <taxon>Prolixibacteraceae</taxon>
        <taxon>Aquipluma</taxon>
    </lineage>
</organism>
<dbReference type="InterPro" id="IPR001647">
    <property type="entry name" value="HTH_TetR"/>
</dbReference>
<proteinExistence type="predicted"/>
<evidence type="ECO:0000259" key="3">
    <source>
        <dbReference type="PROSITE" id="PS50977"/>
    </source>
</evidence>
<dbReference type="PANTHER" id="PTHR43479">
    <property type="entry name" value="ACREF/ENVCD OPERON REPRESSOR-RELATED"/>
    <property type="match status" value="1"/>
</dbReference>
<dbReference type="InterPro" id="IPR009057">
    <property type="entry name" value="Homeodomain-like_sf"/>
</dbReference>
<gene>
    <name evidence="4" type="ORF">AQPE_4294</name>
</gene>
<dbReference type="Pfam" id="PF08359">
    <property type="entry name" value="TetR_C_4"/>
    <property type="match status" value="1"/>
</dbReference>